<dbReference type="Pfam" id="PF04024">
    <property type="entry name" value="PspC"/>
    <property type="match status" value="2"/>
</dbReference>
<dbReference type="Pfam" id="PF22744">
    <property type="entry name" value="Toast-rack_PspC-Cterm"/>
    <property type="match status" value="1"/>
</dbReference>
<evidence type="ECO:0000259" key="9">
    <source>
        <dbReference type="Pfam" id="PF10988"/>
    </source>
</evidence>
<feature type="transmembrane region" description="Helical" evidence="7">
    <location>
        <begin position="467"/>
        <end position="485"/>
    </location>
</feature>
<feature type="region of interest" description="Disordered" evidence="6">
    <location>
        <begin position="104"/>
        <end position="146"/>
    </location>
</feature>
<sequence>MKKTISINISGVIFHIEEDGYEKLKGYLSSIQQYFSTYEDSQEIVTDIENRIAEKLLKTLKGDEKNPARQAVTIDDVNGLIAQMGTVADFEAVDNDDMLVASGSRAKTGTAAPTTPPRPNATGAGTFDDEPASGSQSSQRGYEYDYKYDPTTGKARTSYSYNGRKLARDLRRKTLGGVAAGLAHYFRIDPVWMRVLIVCLVVGFPAIGDGFMHGNGRFGSLGGVTVIAYILLWIFLPGETTLEEEKGVKKFYRNPDNKVLGGVASGLAVYFGLDAGVVRFALVASVFLFGFGILAYIILWMVAPEARTLTQKMEMAGQPITLSNIEHSVKSSLNISETVPEGGFTQLLLFPFRALAAVFRVIGRLLGGTLRGLGSVLRILFGLIMVCMGIGFMITCLVFLGFGIGIFNGVHFGPGSSDPVWVSLLHEDGNFLTLLAGFGVCFIPSLGLALTGLLVMTRRALISSSTGLSLLGAWVVCAVMLAVTIPQTVREFSKNGTVENTQVINPAGTPTFVMDNADEEDGLRPNIDLQGYAGTDIKVVTVATARGRSRRDAQTQAQLVQYKPLVTDSLVKFSREFLLPDNAKFRGQSLNVTVYIPYGRAFRMSNDAAHFIQNRFDDKEFDNIANKRWQFLETGLVGIGFERTLDKEDTSSRQNDEGDANGTDDVDVDTDGSETKTLELGPNSPANTPTTVTVSGNFAVRFQKGNQLKAVVDGNGQEQLANVSHTNEDGTLRIEQRGNDLGPRMGITITLPTVETLRLSGGAVARMTEFDALDKLTVDLSGDSQVLVKTNVKTLVTDQTGAAKIILRGQADKVTATLSGASKLNARQMRVETANVSTTGASRASFDEVKNLSKNSSGSSQIDSRNGGE</sequence>
<keyword evidence="4 7" id="KW-1133">Transmembrane helix</keyword>
<reference evidence="12 13" key="1">
    <citation type="submission" date="2021-03" db="EMBL/GenBank/DDBJ databases">
        <title>Fibrella sp. HMF5036 genome sequencing and assembly.</title>
        <authorList>
            <person name="Kang H."/>
            <person name="Kim H."/>
            <person name="Bae S."/>
            <person name="Joh K."/>
        </authorList>
    </citation>
    <scope>NUCLEOTIDE SEQUENCE [LARGE SCALE GENOMIC DNA]</scope>
    <source>
        <strain evidence="12 13">HMF5036</strain>
    </source>
</reference>
<evidence type="ECO:0000259" key="11">
    <source>
        <dbReference type="Pfam" id="PF22744"/>
    </source>
</evidence>
<accession>A0A939GDP8</accession>
<feature type="domain" description="Putative auto-transporter adhesin head GIN" evidence="9">
    <location>
        <begin position="689"/>
        <end position="866"/>
    </location>
</feature>
<keyword evidence="2" id="KW-1003">Cell membrane</keyword>
<dbReference type="RefSeq" id="WP_207338772.1">
    <property type="nucleotide sequence ID" value="NZ_JAFMYU010000039.1"/>
</dbReference>
<protein>
    <submittedName>
        <fullName evidence="12">PspC domain-containing protein</fullName>
    </submittedName>
</protein>
<feature type="transmembrane region" description="Helical" evidence="7">
    <location>
        <begin position="218"/>
        <end position="236"/>
    </location>
</feature>
<feature type="transmembrane region" description="Helical" evidence="7">
    <location>
        <begin position="191"/>
        <end position="212"/>
    </location>
</feature>
<feature type="region of interest" description="Disordered" evidence="6">
    <location>
        <begin position="647"/>
        <end position="689"/>
    </location>
</feature>
<evidence type="ECO:0000256" key="3">
    <source>
        <dbReference type="ARBA" id="ARBA00022692"/>
    </source>
</evidence>
<evidence type="ECO:0000259" key="10">
    <source>
        <dbReference type="Pfam" id="PF22571"/>
    </source>
</evidence>
<dbReference type="PANTHER" id="PTHR33885">
    <property type="entry name" value="PHAGE SHOCK PROTEIN C"/>
    <property type="match status" value="1"/>
</dbReference>
<feature type="transmembrane region" description="Helical" evidence="7">
    <location>
        <begin position="279"/>
        <end position="303"/>
    </location>
</feature>
<dbReference type="AlphaFoldDB" id="A0A939GDP8"/>
<feature type="region of interest" description="Disordered" evidence="6">
    <location>
        <begin position="847"/>
        <end position="869"/>
    </location>
</feature>
<proteinExistence type="predicted"/>
<dbReference type="EMBL" id="JAFMYU010000039">
    <property type="protein sequence ID" value="MBO0934806.1"/>
    <property type="molecule type" value="Genomic_DNA"/>
</dbReference>
<dbReference type="InterPro" id="IPR052027">
    <property type="entry name" value="PspC"/>
</dbReference>
<evidence type="ECO:0000256" key="5">
    <source>
        <dbReference type="ARBA" id="ARBA00023136"/>
    </source>
</evidence>
<dbReference type="Proteomes" id="UP000664795">
    <property type="component" value="Unassembled WGS sequence"/>
</dbReference>
<evidence type="ECO:0000313" key="13">
    <source>
        <dbReference type="Proteomes" id="UP000664795"/>
    </source>
</evidence>
<feature type="transmembrane region" description="Helical" evidence="7">
    <location>
        <begin position="431"/>
        <end position="455"/>
    </location>
</feature>
<organism evidence="12 13">
    <name type="scientific">Fibrella aquatilis</name>
    <dbReference type="NCBI Taxonomy" id="2817059"/>
    <lineage>
        <taxon>Bacteria</taxon>
        <taxon>Pseudomonadati</taxon>
        <taxon>Bacteroidota</taxon>
        <taxon>Cytophagia</taxon>
        <taxon>Cytophagales</taxon>
        <taxon>Spirosomataceae</taxon>
        <taxon>Fibrella</taxon>
    </lineage>
</organism>
<evidence type="ECO:0000256" key="7">
    <source>
        <dbReference type="SAM" id="Phobius"/>
    </source>
</evidence>
<name>A0A939GDP8_9BACT</name>
<feature type="compositionally biased region" description="Acidic residues" evidence="6">
    <location>
        <begin position="657"/>
        <end position="672"/>
    </location>
</feature>
<dbReference type="Pfam" id="PF10988">
    <property type="entry name" value="DUF2807"/>
    <property type="match status" value="1"/>
</dbReference>
<feature type="domain" description="Phage shock protein PspC N-terminal" evidence="8">
    <location>
        <begin position="164"/>
        <end position="238"/>
    </location>
</feature>
<dbReference type="InterPro" id="IPR054321">
    <property type="entry name" value="PspC-rel_TM"/>
</dbReference>
<feature type="domain" description="PspC-related transmembrane region" evidence="10">
    <location>
        <begin position="349"/>
        <end position="492"/>
    </location>
</feature>
<feature type="compositionally biased region" description="Polar residues" evidence="6">
    <location>
        <begin position="852"/>
        <end position="869"/>
    </location>
</feature>
<dbReference type="Gene3D" id="2.160.20.120">
    <property type="match status" value="1"/>
</dbReference>
<dbReference type="Pfam" id="PF22571">
    <property type="entry name" value="LiaI-LiaF-TM_PspC"/>
    <property type="match status" value="1"/>
</dbReference>
<evidence type="ECO:0000256" key="2">
    <source>
        <dbReference type="ARBA" id="ARBA00022475"/>
    </source>
</evidence>
<evidence type="ECO:0000256" key="6">
    <source>
        <dbReference type="SAM" id="MobiDB-lite"/>
    </source>
</evidence>
<comment type="caution">
    <text evidence="12">The sequence shown here is derived from an EMBL/GenBank/DDBJ whole genome shotgun (WGS) entry which is preliminary data.</text>
</comment>
<gene>
    <name evidence="12" type="ORF">J2I48_27595</name>
</gene>
<feature type="domain" description="PspC-related ToastRack" evidence="11">
    <location>
        <begin position="539"/>
        <end position="631"/>
    </location>
</feature>
<evidence type="ECO:0000259" key="8">
    <source>
        <dbReference type="Pfam" id="PF04024"/>
    </source>
</evidence>
<keyword evidence="13" id="KW-1185">Reference proteome</keyword>
<dbReference type="PANTHER" id="PTHR33885:SF3">
    <property type="entry name" value="PHAGE SHOCK PROTEIN C"/>
    <property type="match status" value="1"/>
</dbReference>
<dbReference type="GO" id="GO:0005886">
    <property type="term" value="C:plasma membrane"/>
    <property type="evidence" value="ECO:0007669"/>
    <property type="project" value="UniProtKB-SubCell"/>
</dbReference>
<dbReference type="InterPro" id="IPR021255">
    <property type="entry name" value="DUF2807"/>
</dbReference>
<feature type="compositionally biased region" description="Basic and acidic residues" evidence="6">
    <location>
        <begin position="647"/>
        <end position="656"/>
    </location>
</feature>
<comment type="subcellular location">
    <subcellularLocation>
        <location evidence="1">Cell membrane</location>
        <topology evidence="1">Single-pass membrane protein</topology>
    </subcellularLocation>
</comment>
<evidence type="ECO:0000256" key="4">
    <source>
        <dbReference type="ARBA" id="ARBA00022989"/>
    </source>
</evidence>
<keyword evidence="5 7" id="KW-0472">Membrane</keyword>
<evidence type="ECO:0000256" key="1">
    <source>
        <dbReference type="ARBA" id="ARBA00004162"/>
    </source>
</evidence>
<dbReference type="InterPro" id="IPR007168">
    <property type="entry name" value="Phageshock_PspC_N"/>
</dbReference>
<feature type="transmembrane region" description="Helical" evidence="7">
    <location>
        <begin position="379"/>
        <end position="411"/>
    </location>
</feature>
<keyword evidence="3 7" id="KW-0812">Transmembrane</keyword>
<dbReference type="InterPro" id="IPR054319">
    <property type="entry name" value="PspC-rel_ToastRack"/>
</dbReference>
<feature type="transmembrane region" description="Helical" evidence="7">
    <location>
        <begin position="257"/>
        <end position="273"/>
    </location>
</feature>
<evidence type="ECO:0000313" key="12">
    <source>
        <dbReference type="EMBL" id="MBO0934806.1"/>
    </source>
</evidence>
<feature type="domain" description="Phage shock protein PspC N-terminal" evidence="8">
    <location>
        <begin position="249"/>
        <end position="306"/>
    </location>
</feature>